<reference evidence="1" key="1">
    <citation type="submission" date="2015-10" db="EMBL/GenBank/DDBJ databases">
        <authorList>
            <person name="Regsiter A."/>
            <person name="william w."/>
        </authorList>
    </citation>
    <scope>NUCLEOTIDE SEQUENCE</scope>
    <source>
        <strain evidence="1">Montdore</strain>
    </source>
</reference>
<dbReference type="AlphaFoldDB" id="A0A292PQV7"/>
<dbReference type="Gene3D" id="2.130.10.10">
    <property type="entry name" value="YVTN repeat-like/Quinoprotein amine dehydrogenase"/>
    <property type="match status" value="1"/>
</dbReference>
<name>A0A292PQV7_9PEZI</name>
<sequence length="127" mass="14018">MEISVGIGGDLSMISTLHFHSHRPLLLSSGPGSTFRLRYINRITKFPPPPYPSAIPISTTPLRPSGTRVFTSGRRGCFRILSTAAVLEGNPDMRSRRVVEGNGDLRHPPRREINAGWVPVFELEVVS</sequence>
<proteinExistence type="predicted"/>
<organism evidence="1 2">
    <name type="scientific">Tuber aestivum</name>
    <name type="common">summer truffle</name>
    <dbReference type="NCBI Taxonomy" id="59557"/>
    <lineage>
        <taxon>Eukaryota</taxon>
        <taxon>Fungi</taxon>
        <taxon>Dikarya</taxon>
        <taxon>Ascomycota</taxon>
        <taxon>Pezizomycotina</taxon>
        <taxon>Pezizomycetes</taxon>
        <taxon>Pezizales</taxon>
        <taxon>Tuberaceae</taxon>
        <taxon>Tuber</taxon>
    </lineage>
</organism>
<gene>
    <name evidence="1" type="ORF">GSTUAT00006410001</name>
</gene>
<evidence type="ECO:0000313" key="2">
    <source>
        <dbReference type="Proteomes" id="UP001412239"/>
    </source>
</evidence>
<dbReference type="InterPro" id="IPR015943">
    <property type="entry name" value="WD40/YVTN_repeat-like_dom_sf"/>
</dbReference>
<protein>
    <submittedName>
        <fullName evidence="1">Uncharacterized protein</fullName>
    </submittedName>
</protein>
<dbReference type="EMBL" id="LN891080">
    <property type="protein sequence ID" value="CUS09494.1"/>
    <property type="molecule type" value="Genomic_DNA"/>
</dbReference>
<keyword evidence="2" id="KW-1185">Reference proteome</keyword>
<accession>A0A292PQV7</accession>
<evidence type="ECO:0000313" key="1">
    <source>
        <dbReference type="EMBL" id="CUS09494.1"/>
    </source>
</evidence>
<dbReference type="Proteomes" id="UP001412239">
    <property type="component" value="Unassembled WGS sequence"/>
</dbReference>